<reference evidence="2 3" key="1">
    <citation type="submission" date="2022-01" db="EMBL/GenBank/DDBJ databases">
        <title>Maritalea mediterranea sp. nov., isolated from marine plastic residues from the Malva-rosa beach (Valencia, Spain).</title>
        <authorList>
            <person name="Vidal-Verdu A."/>
            <person name="Molina-Menor E."/>
            <person name="Pascual J."/>
            <person name="Pereto J."/>
            <person name="Porcar M."/>
        </authorList>
    </citation>
    <scope>NUCLEOTIDE SEQUENCE [LARGE SCALE GENOMIC DNA]</scope>
    <source>
        <strain evidence="2 3">P4.10X</strain>
    </source>
</reference>
<dbReference type="Proteomes" id="UP001201217">
    <property type="component" value="Unassembled WGS sequence"/>
</dbReference>
<keyword evidence="3" id="KW-1185">Reference proteome</keyword>
<dbReference type="RefSeq" id="WP_236113735.1">
    <property type="nucleotide sequence ID" value="NZ_JAKGTI010000001.1"/>
</dbReference>
<evidence type="ECO:0000256" key="1">
    <source>
        <dbReference type="SAM" id="MobiDB-lite"/>
    </source>
</evidence>
<sequence>MSAAANESEKESLPSQPTLEGFDPENQPVVEILKYVLGADAIIDQECIRLLEVAKARLRRRGPYI</sequence>
<proteinExistence type="predicted"/>
<evidence type="ECO:0000313" key="3">
    <source>
        <dbReference type="Proteomes" id="UP001201217"/>
    </source>
</evidence>
<feature type="region of interest" description="Disordered" evidence="1">
    <location>
        <begin position="1"/>
        <end position="24"/>
    </location>
</feature>
<accession>A0ABS9E5Z5</accession>
<dbReference type="EMBL" id="JAKGTI010000001">
    <property type="protein sequence ID" value="MCF4098203.1"/>
    <property type="molecule type" value="Genomic_DNA"/>
</dbReference>
<evidence type="ECO:0000313" key="2">
    <source>
        <dbReference type="EMBL" id="MCF4098203.1"/>
    </source>
</evidence>
<protein>
    <submittedName>
        <fullName evidence="2">Uncharacterized protein</fullName>
    </submittedName>
</protein>
<comment type="caution">
    <text evidence="2">The sequence shown here is derived from an EMBL/GenBank/DDBJ whole genome shotgun (WGS) entry which is preliminary data.</text>
</comment>
<gene>
    <name evidence="2" type="ORF">L1I42_06820</name>
</gene>
<organism evidence="2 3">
    <name type="scientific">Maritalea mediterranea</name>
    <dbReference type="NCBI Taxonomy" id="2909667"/>
    <lineage>
        <taxon>Bacteria</taxon>
        <taxon>Pseudomonadati</taxon>
        <taxon>Pseudomonadota</taxon>
        <taxon>Alphaproteobacteria</taxon>
        <taxon>Hyphomicrobiales</taxon>
        <taxon>Devosiaceae</taxon>
        <taxon>Maritalea</taxon>
    </lineage>
</organism>
<name>A0ABS9E5Z5_9HYPH</name>